<evidence type="ECO:0000256" key="1">
    <source>
        <dbReference type="ARBA" id="ARBA00022475"/>
    </source>
</evidence>
<dbReference type="Proteomes" id="UP000450676">
    <property type="component" value="Unassembled WGS sequence"/>
</dbReference>
<dbReference type="Pfam" id="PF07869">
    <property type="entry name" value="DUF1656"/>
    <property type="match status" value="1"/>
</dbReference>
<dbReference type="AlphaFoldDB" id="A0A7X4HAT7"/>
<feature type="transmembrane region" description="Helical" evidence="5">
    <location>
        <begin position="6"/>
        <end position="25"/>
    </location>
</feature>
<evidence type="ECO:0000256" key="5">
    <source>
        <dbReference type="SAM" id="Phobius"/>
    </source>
</evidence>
<reference evidence="6 7" key="1">
    <citation type="submission" date="2019-12" db="EMBL/GenBank/DDBJ databases">
        <title>Novel species isolated from a subtropical stream in China.</title>
        <authorList>
            <person name="Lu H."/>
        </authorList>
    </citation>
    <scope>NUCLEOTIDE SEQUENCE [LARGE SCALE GENOMIC DNA]</scope>
    <source>
        <strain evidence="6 7">FT127W</strain>
    </source>
</reference>
<name>A0A7X4HAT7_9BURK</name>
<keyword evidence="2 5" id="KW-0812">Transmembrane</keyword>
<dbReference type="RefSeq" id="WP_161071764.1">
    <property type="nucleotide sequence ID" value="NZ_CP086370.1"/>
</dbReference>
<dbReference type="EMBL" id="WWCU01000007">
    <property type="protein sequence ID" value="MYN07403.1"/>
    <property type="molecule type" value="Genomic_DNA"/>
</dbReference>
<sequence>MPRELAVFGILIPTLLPIFLASLLLQGALDWVLGHAGLYRRAWHPALVRLCLLVCIFSALTLVLYS</sequence>
<keyword evidence="1" id="KW-1003">Cell membrane</keyword>
<protein>
    <submittedName>
        <fullName evidence="6">DUF1656 domain-containing protein</fullName>
    </submittedName>
</protein>
<evidence type="ECO:0000256" key="4">
    <source>
        <dbReference type="ARBA" id="ARBA00023136"/>
    </source>
</evidence>
<comment type="caution">
    <text evidence="6">The sequence shown here is derived from an EMBL/GenBank/DDBJ whole genome shotgun (WGS) entry which is preliminary data.</text>
</comment>
<evidence type="ECO:0000256" key="3">
    <source>
        <dbReference type="ARBA" id="ARBA00022989"/>
    </source>
</evidence>
<keyword evidence="4 5" id="KW-0472">Membrane</keyword>
<feature type="transmembrane region" description="Helical" evidence="5">
    <location>
        <begin position="46"/>
        <end position="65"/>
    </location>
</feature>
<proteinExistence type="predicted"/>
<accession>A0A7X4HAT7</accession>
<organism evidence="6 7">
    <name type="scientific">Pseudoduganella aquatica</name>
    <dbReference type="NCBI Taxonomy" id="2660641"/>
    <lineage>
        <taxon>Bacteria</taxon>
        <taxon>Pseudomonadati</taxon>
        <taxon>Pseudomonadota</taxon>
        <taxon>Betaproteobacteria</taxon>
        <taxon>Burkholderiales</taxon>
        <taxon>Oxalobacteraceae</taxon>
        <taxon>Telluria group</taxon>
        <taxon>Pseudoduganella</taxon>
    </lineage>
</organism>
<dbReference type="InterPro" id="IPR012451">
    <property type="entry name" value="DUF1656"/>
</dbReference>
<keyword evidence="3 5" id="KW-1133">Transmembrane helix</keyword>
<gene>
    <name evidence="6" type="ORF">GTP77_08615</name>
</gene>
<evidence type="ECO:0000256" key="2">
    <source>
        <dbReference type="ARBA" id="ARBA00022692"/>
    </source>
</evidence>
<keyword evidence="7" id="KW-1185">Reference proteome</keyword>
<evidence type="ECO:0000313" key="6">
    <source>
        <dbReference type="EMBL" id="MYN07403.1"/>
    </source>
</evidence>
<evidence type="ECO:0000313" key="7">
    <source>
        <dbReference type="Proteomes" id="UP000450676"/>
    </source>
</evidence>